<accession>A0A411AN70</accession>
<proteinExistence type="predicted"/>
<sequence>MISLSPPTICNSAGVTGTGWQCLATAGISAEGKRTFR</sequence>
<reference evidence="1" key="1">
    <citation type="submission" date="2018-09" db="EMBL/GenBank/DDBJ databases">
        <title>Distribution and characteristics of SGI1/PGI2 genomic island from Proteus strains in China.</title>
        <authorList>
            <person name="Xiao T."/>
            <person name="Wang D."/>
        </authorList>
    </citation>
    <scope>NUCLEOTIDE SEQUENCE</scope>
    <source>
        <strain evidence="1">CA150272</strain>
    </source>
</reference>
<protein>
    <submittedName>
        <fullName evidence="1">Uncharacterized protein</fullName>
    </submittedName>
</protein>
<organism evidence="1">
    <name type="scientific">Proteus mirabilis</name>
    <dbReference type="NCBI Taxonomy" id="584"/>
    <lineage>
        <taxon>Bacteria</taxon>
        <taxon>Pseudomonadati</taxon>
        <taxon>Pseudomonadota</taxon>
        <taxon>Gammaproteobacteria</taxon>
        <taxon>Enterobacterales</taxon>
        <taxon>Morganellaceae</taxon>
        <taxon>Proteus</taxon>
    </lineage>
</organism>
<dbReference type="AlphaFoldDB" id="A0A411AN70"/>
<evidence type="ECO:0000313" key="1">
    <source>
        <dbReference type="EMBL" id="QAX89420.1"/>
    </source>
</evidence>
<gene>
    <name evidence="1" type="ORF">PGI2-PmCA72_035</name>
</gene>
<name>A0A411AN70_PROMI</name>
<dbReference type="EMBL" id="MH990678">
    <property type="protein sequence ID" value="QAX89420.1"/>
    <property type="molecule type" value="Genomic_DNA"/>
</dbReference>